<feature type="domain" description="PASTA" evidence="3">
    <location>
        <begin position="41"/>
        <end position="108"/>
    </location>
</feature>
<dbReference type="CDD" id="cd06577">
    <property type="entry name" value="PASTA_pknB"/>
    <property type="match status" value="2"/>
</dbReference>
<reference evidence="4 5" key="1">
    <citation type="submission" date="2021-04" db="EMBL/GenBank/DDBJ databases">
        <title>Mariniflexile gromovii gen. nov., sp. nov., a gliding bacterium isolated from the sea urchin Strongylocentrotus intermedius.</title>
        <authorList>
            <person name="Ko S."/>
            <person name="Le V."/>
            <person name="Ahn C.-Y."/>
            <person name="Oh H.-M."/>
        </authorList>
    </citation>
    <scope>NUCLEOTIDE SEQUENCE [LARGE SCALE GENOMIC DNA]</scope>
    <source>
        <strain evidence="4 5">KCTC 12570</strain>
    </source>
</reference>
<evidence type="ECO:0000259" key="3">
    <source>
        <dbReference type="PROSITE" id="PS51178"/>
    </source>
</evidence>
<comment type="caution">
    <text evidence="4">The sequence shown here is derived from an EMBL/GenBank/DDBJ whole genome shotgun (WGS) entry which is preliminary data.</text>
</comment>
<dbReference type="SUPFAM" id="SSF54184">
    <property type="entry name" value="Penicillin-binding protein 2x (pbp-2x), c-terminal domain"/>
    <property type="match status" value="1"/>
</dbReference>
<evidence type="ECO:0000313" key="5">
    <source>
        <dbReference type="Proteomes" id="UP000670776"/>
    </source>
</evidence>
<feature type="domain" description="PASTA" evidence="3">
    <location>
        <begin position="110"/>
        <end position="180"/>
    </location>
</feature>
<feature type="transmembrane region" description="Helical" evidence="2">
    <location>
        <begin position="12"/>
        <end position="34"/>
    </location>
</feature>
<dbReference type="Gene3D" id="3.30.10.20">
    <property type="match status" value="2"/>
</dbReference>
<feature type="region of interest" description="Disordered" evidence="1">
    <location>
        <begin position="179"/>
        <end position="211"/>
    </location>
</feature>
<protein>
    <submittedName>
        <fullName evidence="4">PASTA domain-containing protein</fullName>
    </submittedName>
</protein>
<dbReference type="EMBL" id="JAGJCB010000004">
    <property type="protein sequence ID" value="MBP0903363.1"/>
    <property type="molecule type" value="Genomic_DNA"/>
</dbReference>
<keyword evidence="2" id="KW-0472">Membrane</keyword>
<dbReference type="SMART" id="SM00740">
    <property type="entry name" value="PASTA"/>
    <property type="match status" value="2"/>
</dbReference>
<dbReference type="Proteomes" id="UP000670776">
    <property type="component" value="Unassembled WGS sequence"/>
</dbReference>
<keyword evidence="5" id="KW-1185">Reference proteome</keyword>
<evidence type="ECO:0000313" key="4">
    <source>
        <dbReference type="EMBL" id="MBP0903363.1"/>
    </source>
</evidence>
<sequence>MSVIKFLTSKVFLKQLLLAIGAVVVLCFVMLRWLNFTTNHGEFQTVPDLKGKSLSVASIELDENNLEMQVQDSANYNPDYPKFSVIDQSPKAGAKVKEDRKIYITVNPSGFRKTTVPDLRERTFRQAKPTLEAVGFKVGKLTYVNNIAKDLVLDMTYKGKSIKQGDKLPKTTVIDLVLGNGNRPGGEANVEGDSVPENESDDSNPSSDLNF</sequence>
<dbReference type="Pfam" id="PF03793">
    <property type="entry name" value="PASTA"/>
    <property type="match status" value="2"/>
</dbReference>
<dbReference type="PROSITE" id="PS51178">
    <property type="entry name" value="PASTA"/>
    <property type="match status" value="2"/>
</dbReference>
<evidence type="ECO:0000256" key="2">
    <source>
        <dbReference type="SAM" id="Phobius"/>
    </source>
</evidence>
<dbReference type="RefSeq" id="WP_209653603.1">
    <property type="nucleotide sequence ID" value="NZ_JAGJCB010000004.1"/>
</dbReference>
<proteinExistence type="predicted"/>
<keyword evidence="2" id="KW-1133">Transmembrane helix</keyword>
<gene>
    <name evidence="4" type="ORF">J8H85_05950</name>
</gene>
<name>A0ABS4BS06_9FLAO</name>
<dbReference type="InterPro" id="IPR005543">
    <property type="entry name" value="PASTA_dom"/>
</dbReference>
<evidence type="ECO:0000256" key="1">
    <source>
        <dbReference type="SAM" id="MobiDB-lite"/>
    </source>
</evidence>
<keyword evidence="2" id="KW-0812">Transmembrane</keyword>
<organism evidence="4 5">
    <name type="scientific">Mariniflexile gromovii</name>
    <dbReference type="NCBI Taxonomy" id="362523"/>
    <lineage>
        <taxon>Bacteria</taxon>
        <taxon>Pseudomonadati</taxon>
        <taxon>Bacteroidota</taxon>
        <taxon>Flavobacteriia</taxon>
        <taxon>Flavobacteriales</taxon>
        <taxon>Flavobacteriaceae</taxon>
        <taxon>Mariniflexile</taxon>
    </lineage>
</organism>
<accession>A0ABS4BS06</accession>